<sequence>MFNLLENDVEQVSQLCALMEAFSDYYQQCAETLAQLTDRLQDLRHEASAKTRGSYEPRKLQDLDPNPMDAKSGTLELAITNT</sequence>
<evidence type="ECO:0000256" key="1">
    <source>
        <dbReference type="SAM" id="MobiDB-lite"/>
    </source>
</evidence>
<gene>
    <name evidence="3" type="ORF">BIW11_05039</name>
</gene>
<dbReference type="AlphaFoldDB" id="A0A1V9WYC5"/>
<organism evidence="3 4">
    <name type="scientific">Tropilaelaps mercedesae</name>
    <dbReference type="NCBI Taxonomy" id="418985"/>
    <lineage>
        <taxon>Eukaryota</taxon>
        <taxon>Metazoa</taxon>
        <taxon>Ecdysozoa</taxon>
        <taxon>Arthropoda</taxon>
        <taxon>Chelicerata</taxon>
        <taxon>Arachnida</taxon>
        <taxon>Acari</taxon>
        <taxon>Parasitiformes</taxon>
        <taxon>Mesostigmata</taxon>
        <taxon>Gamasina</taxon>
        <taxon>Dermanyssoidea</taxon>
        <taxon>Laelapidae</taxon>
        <taxon>Tropilaelaps</taxon>
    </lineage>
</organism>
<evidence type="ECO:0000313" key="4">
    <source>
        <dbReference type="Proteomes" id="UP000192247"/>
    </source>
</evidence>
<evidence type="ECO:0000259" key="2">
    <source>
        <dbReference type="Pfam" id="PF03114"/>
    </source>
</evidence>
<comment type="caution">
    <text evidence="3">The sequence shown here is derived from an EMBL/GenBank/DDBJ whole genome shotgun (WGS) entry which is preliminary data.</text>
</comment>
<dbReference type="Gene3D" id="1.20.1270.60">
    <property type="entry name" value="Arfaptin homology (AH) domain/BAR domain"/>
    <property type="match status" value="1"/>
</dbReference>
<dbReference type="OrthoDB" id="443981at2759"/>
<dbReference type="InterPro" id="IPR004148">
    <property type="entry name" value="BAR_dom"/>
</dbReference>
<dbReference type="Proteomes" id="UP000192247">
    <property type="component" value="Unassembled WGS sequence"/>
</dbReference>
<dbReference type="Pfam" id="PF03114">
    <property type="entry name" value="BAR"/>
    <property type="match status" value="1"/>
</dbReference>
<reference evidence="3 4" key="1">
    <citation type="journal article" date="2017" name="Gigascience">
        <title>Draft genome of the honey bee ectoparasitic mite, Tropilaelaps mercedesae, is shaped by the parasitic life history.</title>
        <authorList>
            <person name="Dong X."/>
            <person name="Armstrong S.D."/>
            <person name="Xia D."/>
            <person name="Makepeace B.L."/>
            <person name="Darby A.C."/>
            <person name="Kadowaki T."/>
        </authorList>
    </citation>
    <scope>NUCLEOTIDE SEQUENCE [LARGE SCALE GENOMIC DNA]</scope>
    <source>
        <strain evidence="3">Wuxi-XJTLU</strain>
    </source>
</reference>
<evidence type="ECO:0000313" key="3">
    <source>
        <dbReference type="EMBL" id="OQR66162.1"/>
    </source>
</evidence>
<accession>A0A1V9WYC5</accession>
<protein>
    <submittedName>
        <fullName evidence="3">Endophilin-A-like</fullName>
    </submittedName>
</protein>
<name>A0A1V9WYC5_9ACAR</name>
<dbReference type="GO" id="GO:0005737">
    <property type="term" value="C:cytoplasm"/>
    <property type="evidence" value="ECO:0007669"/>
    <property type="project" value="InterPro"/>
</dbReference>
<feature type="domain" description="BAR" evidence="2">
    <location>
        <begin position="1"/>
        <end position="41"/>
    </location>
</feature>
<dbReference type="EMBL" id="MNPL01033484">
    <property type="protein sequence ID" value="OQR66162.1"/>
    <property type="molecule type" value="Genomic_DNA"/>
</dbReference>
<dbReference type="STRING" id="418985.A0A1V9WYC5"/>
<keyword evidence="4" id="KW-1185">Reference proteome</keyword>
<proteinExistence type="predicted"/>
<feature type="compositionally biased region" description="Basic and acidic residues" evidence="1">
    <location>
        <begin position="45"/>
        <end position="62"/>
    </location>
</feature>
<feature type="region of interest" description="Disordered" evidence="1">
    <location>
        <begin position="45"/>
        <end position="82"/>
    </location>
</feature>
<dbReference type="SUPFAM" id="SSF103657">
    <property type="entry name" value="BAR/IMD domain-like"/>
    <property type="match status" value="1"/>
</dbReference>
<dbReference type="InParanoid" id="A0A1V9WYC5"/>
<dbReference type="InterPro" id="IPR027267">
    <property type="entry name" value="AH/BAR_dom_sf"/>
</dbReference>